<feature type="compositionally biased region" description="Acidic residues" evidence="1">
    <location>
        <begin position="322"/>
        <end position="331"/>
    </location>
</feature>
<feature type="compositionally biased region" description="Basic and acidic residues" evidence="1">
    <location>
        <begin position="247"/>
        <end position="272"/>
    </location>
</feature>
<feature type="compositionally biased region" description="Acidic residues" evidence="1">
    <location>
        <begin position="218"/>
        <end position="230"/>
    </location>
</feature>
<feature type="domain" description="SAWADEE" evidence="2">
    <location>
        <begin position="12"/>
        <end position="156"/>
    </location>
</feature>
<reference evidence="4" key="1">
    <citation type="journal article" date="2017" name="Cell">
        <title>Insights into land plant evolution garnered from the Marchantia polymorpha genome.</title>
        <authorList>
            <person name="Bowman J.L."/>
            <person name="Kohchi T."/>
            <person name="Yamato K.T."/>
            <person name="Jenkins J."/>
            <person name="Shu S."/>
            <person name="Ishizaki K."/>
            <person name="Yamaoka S."/>
            <person name="Nishihama R."/>
            <person name="Nakamura Y."/>
            <person name="Berger F."/>
            <person name="Adam C."/>
            <person name="Aki S.S."/>
            <person name="Althoff F."/>
            <person name="Araki T."/>
            <person name="Arteaga-Vazquez M.A."/>
            <person name="Balasubrmanian S."/>
            <person name="Barry K."/>
            <person name="Bauer D."/>
            <person name="Boehm C.R."/>
            <person name="Briginshaw L."/>
            <person name="Caballero-Perez J."/>
            <person name="Catarino B."/>
            <person name="Chen F."/>
            <person name="Chiyoda S."/>
            <person name="Chovatia M."/>
            <person name="Davies K.M."/>
            <person name="Delmans M."/>
            <person name="Demura T."/>
            <person name="Dierschke T."/>
            <person name="Dolan L."/>
            <person name="Dorantes-Acosta A.E."/>
            <person name="Eklund D.M."/>
            <person name="Florent S.N."/>
            <person name="Flores-Sandoval E."/>
            <person name="Fujiyama A."/>
            <person name="Fukuzawa H."/>
            <person name="Galik B."/>
            <person name="Grimanelli D."/>
            <person name="Grimwood J."/>
            <person name="Grossniklaus U."/>
            <person name="Hamada T."/>
            <person name="Haseloff J."/>
            <person name="Hetherington A.J."/>
            <person name="Higo A."/>
            <person name="Hirakawa Y."/>
            <person name="Hundley H.N."/>
            <person name="Ikeda Y."/>
            <person name="Inoue K."/>
            <person name="Inoue S.I."/>
            <person name="Ishida S."/>
            <person name="Jia Q."/>
            <person name="Kakita M."/>
            <person name="Kanazawa T."/>
            <person name="Kawai Y."/>
            <person name="Kawashima T."/>
            <person name="Kennedy M."/>
            <person name="Kinose K."/>
            <person name="Kinoshita T."/>
            <person name="Kohara Y."/>
            <person name="Koide E."/>
            <person name="Komatsu K."/>
            <person name="Kopischke S."/>
            <person name="Kubo M."/>
            <person name="Kyozuka J."/>
            <person name="Lagercrantz U."/>
            <person name="Lin S.S."/>
            <person name="Lindquist E."/>
            <person name="Lipzen A.M."/>
            <person name="Lu C.W."/>
            <person name="De Luna E."/>
            <person name="Martienssen R.A."/>
            <person name="Minamino N."/>
            <person name="Mizutani M."/>
            <person name="Mizutani M."/>
            <person name="Mochizuki N."/>
            <person name="Monte I."/>
            <person name="Mosher R."/>
            <person name="Nagasaki H."/>
            <person name="Nakagami H."/>
            <person name="Naramoto S."/>
            <person name="Nishitani K."/>
            <person name="Ohtani M."/>
            <person name="Okamoto T."/>
            <person name="Okumura M."/>
            <person name="Phillips J."/>
            <person name="Pollak B."/>
            <person name="Reinders A."/>
            <person name="Rovekamp M."/>
            <person name="Sano R."/>
            <person name="Sawa S."/>
            <person name="Schmid M.W."/>
            <person name="Shirakawa M."/>
            <person name="Solano R."/>
            <person name="Spunde A."/>
            <person name="Suetsugu N."/>
            <person name="Sugano S."/>
            <person name="Sugiyama A."/>
            <person name="Sun R."/>
            <person name="Suzuki Y."/>
            <person name="Takenaka M."/>
            <person name="Takezawa D."/>
            <person name="Tomogane H."/>
            <person name="Tsuzuki M."/>
            <person name="Ueda T."/>
            <person name="Umeda M."/>
            <person name="Ward J.M."/>
            <person name="Watanabe Y."/>
            <person name="Yazaki K."/>
            <person name="Yokoyama R."/>
            <person name="Yoshitake Y."/>
            <person name="Yotsui I."/>
            <person name="Zachgo S."/>
            <person name="Schmutz J."/>
        </authorList>
    </citation>
    <scope>NUCLEOTIDE SEQUENCE [LARGE SCALE GENOMIC DNA]</scope>
    <source>
        <strain evidence="4">Tak-1</strain>
    </source>
</reference>
<dbReference type="PANTHER" id="PTHR36384">
    <property type="entry name" value="SAWADEE PROTEIN"/>
    <property type="match status" value="1"/>
</dbReference>
<dbReference type="OrthoDB" id="1866990at2759"/>
<dbReference type="Pfam" id="PF16719">
    <property type="entry name" value="SAWADEE"/>
    <property type="match status" value="1"/>
</dbReference>
<evidence type="ECO:0000313" key="3">
    <source>
        <dbReference type="EMBL" id="PTQ41611.1"/>
    </source>
</evidence>
<evidence type="ECO:0000313" key="4">
    <source>
        <dbReference type="Proteomes" id="UP000244005"/>
    </source>
</evidence>
<dbReference type="PANTHER" id="PTHR36384:SF1">
    <property type="entry name" value="SAWADEE PROTEIN"/>
    <property type="match status" value="1"/>
</dbReference>
<accession>A0A2R6X681</accession>
<dbReference type="InterPro" id="IPR032001">
    <property type="entry name" value="SAWADEE_dom"/>
</dbReference>
<dbReference type="Proteomes" id="UP000244005">
    <property type="component" value="Unassembled WGS sequence"/>
</dbReference>
<feature type="region of interest" description="Disordered" evidence="1">
    <location>
        <begin position="199"/>
        <end position="272"/>
    </location>
</feature>
<dbReference type="Gramene" id="Mp1g16280.1">
    <property type="protein sequence ID" value="Mp1g16280.1.cds"/>
    <property type="gene ID" value="Mp1g16280"/>
</dbReference>
<protein>
    <recommendedName>
        <fullName evidence="2">SAWADEE domain-containing protein</fullName>
    </recommendedName>
</protein>
<dbReference type="GO" id="GO:0003682">
    <property type="term" value="F:chromatin binding"/>
    <property type="evidence" value="ECO:0007669"/>
    <property type="project" value="InterPro"/>
</dbReference>
<proteinExistence type="predicted"/>
<keyword evidence="4" id="KW-1185">Reference proteome</keyword>
<sequence>MGLKSKRGGRRPRIEVRSNVDFGWYDGYLAVVKDDEADPDKLKVRVHFTDFEESEDEFWGLEILRSESEIRKRVRLLSHQLQDKECFKVAQGLTVCANYKSPDGSECKYYDGVVTKVVKAAHERLDRVEICNCKFSIRWSEGPMRGTETTLKCPDISLIVARNIDHHPVVSVLLKFAKDHPVVTPGGPQDVEPVLSLLAKPDASPPGHKLSSQRSPELELEVSLEEELEAEEVREQENTEDGNLEINEERKQQESLDEEGARNTEQESLREETLEVEAIQEWESTRISDLEAVKVKVPEQVRDKVDNFEIQEVQEVGVLREEEPENQEYPEQELNFKPQGQESQINDVGLEDEEQDENPGVDYMELDWDEELLVEKLMDESNLHYRACDDEILDLPSDVAEHLKNFQLVQDCLAKETLELEKFLNKQSKS</sequence>
<evidence type="ECO:0000259" key="2">
    <source>
        <dbReference type="Pfam" id="PF16719"/>
    </source>
</evidence>
<gene>
    <name evidence="3" type="ORF">MARPO_0033s0032</name>
</gene>
<dbReference type="Gene3D" id="2.30.30.140">
    <property type="match status" value="1"/>
</dbReference>
<dbReference type="EMBL" id="KZ772705">
    <property type="protein sequence ID" value="PTQ41611.1"/>
    <property type="molecule type" value="Genomic_DNA"/>
</dbReference>
<organism evidence="3 4">
    <name type="scientific">Marchantia polymorpha</name>
    <name type="common">Common liverwort</name>
    <name type="synonym">Marchantia aquatica</name>
    <dbReference type="NCBI Taxonomy" id="3197"/>
    <lineage>
        <taxon>Eukaryota</taxon>
        <taxon>Viridiplantae</taxon>
        <taxon>Streptophyta</taxon>
        <taxon>Embryophyta</taxon>
        <taxon>Marchantiophyta</taxon>
        <taxon>Marchantiopsida</taxon>
        <taxon>Marchantiidae</taxon>
        <taxon>Marchantiales</taxon>
        <taxon>Marchantiaceae</taxon>
        <taxon>Marchantia</taxon>
    </lineage>
</organism>
<feature type="region of interest" description="Disordered" evidence="1">
    <location>
        <begin position="322"/>
        <end position="345"/>
    </location>
</feature>
<evidence type="ECO:0000256" key="1">
    <source>
        <dbReference type="SAM" id="MobiDB-lite"/>
    </source>
</evidence>
<dbReference type="AlphaFoldDB" id="A0A2R6X681"/>
<name>A0A2R6X681_MARPO</name>